<protein>
    <recommendedName>
        <fullName evidence="4">Dirigent protein</fullName>
    </recommendedName>
</protein>
<reference evidence="6" key="1">
    <citation type="submission" date="2019-09" db="EMBL/GenBank/DDBJ databases">
        <title>Draft genome information of white flower Hibiscus syriacus.</title>
        <authorList>
            <person name="Kim Y.-M."/>
        </authorList>
    </citation>
    <scope>NUCLEOTIDE SEQUENCE [LARGE SCALE GENOMIC DNA]</scope>
    <source>
        <strain evidence="6">YM2019G1</strain>
    </source>
</reference>
<evidence type="ECO:0000256" key="3">
    <source>
        <dbReference type="ARBA" id="ARBA00022525"/>
    </source>
</evidence>
<evidence type="ECO:0000256" key="4">
    <source>
        <dbReference type="RuleBase" id="RU363099"/>
    </source>
</evidence>
<dbReference type="Proteomes" id="UP000436088">
    <property type="component" value="Unassembled WGS sequence"/>
</dbReference>
<dbReference type="Gene3D" id="2.40.480.10">
    <property type="entry name" value="Allene oxide cyclase-like"/>
    <property type="match status" value="1"/>
</dbReference>
<comment type="function">
    <text evidence="4">Dirigent proteins impart stereoselectivity on the phenoxy radical-coupling reaction, yielding optically active lignans from two molecules of coniferyl alcohol in the biosynthesis of lignans, flavonolignans, and alkaloids and thus plays a central role in plant secondary metabolism.</text>
</comment>
<dbReference type="EMBL" id="VEPZ02000081">
    <property type="protein sequence ID" value="KAE8733974.1"/>
    <property type="molecule type" value="Genomic_DNA"/>
</dbReference>
<accession>A0A6A3D014</accession>
<organism evidence="6 7">
    <name type="scientific">Hibiscus syriacus</name>
    <name type="common">Rose of Sharon</name>
    <dbReference type="NCBI Taxonomy" id="106335"/>
    <lineage>
        <taxon>Eukaryota</taxon>
        <taxon>Viridiplantae</taxon>
        <taxon>Streptophyta</taxon>
        <taxon>Embryophyta</taxon>
        <taxon>Tracheophyta</taxon>
        <taxon>Spermatophyta</taxon>
        <taxon>Magnoliopsida</taxon>
        <taxon>eudicotyledons</taxon>
        <taxon>Gunneridae</taxon>
        <taxon>Pentapetalae</taxon>
        <taxon>rosids</taxon>
        <taxon>malvids</taxon>
        <taxon>Malvales</taxon>
        <taxon>Malvaceae</taxon>
        <taxon>Malvoideae</taxon>
        <taxon>Hibiscus</taxon>
    </lineage>
</organism>
<dbReference type="GO" id="GO:0009699">
    <property type="term" value="P:phenylpropanoid biosynthetic process"/>
    <property type="evidence" value="ECO:0007669"/>
    <property type="project" value="UniProtKB-ARBA"/>
</dbReference>
<evidence type="ECO:0000313" key="6">
    <source>
        <dbReference type="EMBL" id="KAE8733974.1"/>
    </source>
</evidence>
<feature type="compositionally biased region" description="Basic residues" evidence="5">
    <location>
        <begin position="27"/>
        <end position="37"/>
    </location>
</feature>
<evidence type="ECO:0000256" key="1">
    <source>
        <dbReference type="ARBA" id="ARBA00010746"/>
    </source>
</evidence>
<evidence type="ECO:0000313" key="7">
    <source>
        <dbReference type="Proteomes" id="UP000436088"/>
    </source>
</evidence>
<evidence type="ECO:0000256" key="5">
    <source>
        <dbReference type="SAM" id="MobiDB-lite"/>
    </source>
</evidence>
<keyword evidence="4" id="KW-0052">Apoplast</keyword>
<gene>
    <name evidence="6" type="ORF">F3Y22_tig00000913pilonHSYRG00026</name>
</gene>
<dbReference type="PANTHER" id="PTHR21495">
    <property type="entry name" value="NUCLEOPORIN-RELATED"/>
    <property type="match status" value="1"/>
</dbReference>
<dbReference type="AlphaFoldDB" id="A0A6A3D014"/>
<dbReference type="InterPro" id="IPR004265">
    <property type="entry name" value="Dirigent"/>
</dbReference>
<keyword evidence="7" id="KW-1185">Reference proteome</keyword>
<comment type="subunit">
    <text evidence="2 4">Homodimer.</text>
</comment>
<sequence length="164" mass="18461">MAELLLKLPPPPSSSSRETEPPPFLLPRHRRRQKRHCCPRGQGENDFRVVAVRCCGGDRRPVDGRPRYRVQTRGKSSRDLCFNVTAESSLLMAYNFAFIEGKYNGSSLTVMGRNPVFSAVREMPVIGGSGVFRLASGYVEARTHSFDLKTGNACVEYDVYVFHY</sequence>
<comment type="similarity">
    <text evidence="1 4">Belongs to the plant dirigent protein family.</text>
</comment>
<comment type="subcellular location">
    <subcellularLocation>
        <location evidence="4">Secreted</location>
        <location evidence="4">Extracellular space</location>
        <location evidence="4">Apoplast</location>
    </subcellularLocation>
</comment>
<evidence type="ECO:0000256" key="2">
    <source>
        <dbReference type="ARBA" id="ARBA00011738"/>
    </source>
</evidence>
<proteinExistence type="inferred from homology"/>
<feature type="region of interest" description="Disordered" evidence="5">
    <location>
        <begin position="1"/>
        <end position="37"/>
    </location>
</feature>
<dbReference type="GO" id="GO:0048046">
    <property type="term" value="C:apoplast"/>
    <property type="evidence" value="ECO:0007669"/>
    <property type="project" value="UniProtKB-SubCell"/>
</dbReference>
<keyword evidence="3 4" id="KW-0964">Secreted</keyword>
<comment type="caution">
    <text evidence="6">The sequence shown here is derived from an EMBL/GenBank/DDBJ whole genome shotgun (WGS) entry which is preliminary data.</text>
</comment>
<dbReference type="InterPro" id="IPR044859">
    <property type="entry name" value="Allene_oxi_cyc_Dirigent"/>
</dbReference>
<dbReference type="Pfam" id="PF03018">
    <property type="entry name" value="Dirigent"/>
    <property type="match status" value="1"/>
</dbReference>
<name>A0A6A3D014_HIBSY</name>